<proteinExistence type="predicted"/>
<dbReference type="InterPro" id="IPR041538">
    <property type="entry name" value="RavA-like_AAA_lid"/>
</dbReference>
<protein>
    <recommendedName>
        <fullName evidence="1">AAA+ ATPase domain-containing protein</fullName>
    </recommendedName>
</protein>
<dbReference type="Proteomes" id="UP000464378">
    <property type="component" value="Chromosome"/>
</dbReference>
<dbReference type="InterPro" id="IPR050513">
    <property type="entry name" value="RavA_ATPases"/>
</dbReference>
<dbReference type="AlphaFoldDB" id="A0A6C2YJ75"/>
<name>A0A6C2YJ75_9BACT</name>
<dbReference type="SUPFAM" id="SSF52540">
    <property type="entry name" value="P-loop containing nucleoside triphosphate hydrolases"/>
    <property type="match status" value="1"/>
</dbReference>
<dbReference type="SMART" id="SM00382">
    <property type="entry name" value="AAA"/>
    <property type="match status" value="1"/>
</dbReference>
<dbReference type="EMBL" id="LR586016">
    <property type="protein sequence ID" value="VIP01032.1"/>
    <property type="molecule type" value="Genomic_DNA"/>
</dbReference>
<reference evidence="2" key="1">
    <citation type="submission" date="2019-04" db="EMBL/GenBank/DDBJ databases">
        <authorList>
            <consortium name="Science for Life Laboratories"/>
        </authorList>
    </citation>
    <scope>NUCLEOTIDE SEQUENCE</scope>
    <source>
        <strain evidence="2">MBLW1</strain>
    </source>
</reference>
<dbReference type="InterPro" id="IPR003593">
    <property type="entry name" value="AAA+_ATPase"/>
</dbReference>
<evidence type="ECO:0000313" key="2">
    <source>
        <dbReference type="EMBL" id="VIP01032.1"/>
    </source>
</evidence>
<gene>
    <name evidence="2" type="ORF">GMBLW1_29280</name>
</gene>
<accession>A0A6C2YJ75</accession>
<dbReference type="Pfam" id="PF20030">
    <property type="entry name" value="bpMoxR"/>
    <property type="match status" value="1"/>
</dbReference>
<evidence type="ECO:0000259" key="1">
    <source>
        <dbReference type="SMART" id="SM00382"/>
    </source>
</evidence>
<dbReference type="EMBL" id="LR593887">
    <property type="protein sequence ID" value="VTR97489.1"/>
    <property type="molecule type" value="Genomic_DNA"/>
</dbReference>
<dbReference type="PANTHER" id="PTHR32204">
    <property type="entry name" value="ATPASE RAVA"/>
    <property type="match status" value="1"/>
</dbReference>
<dbReference type="PANTHER" id="PTHR32204:SF0">
    <property type="entry name" value="ATPASE RAVA"/>
    <property type="match status" value="1"/>
</dbReference>
<dbReference type="CDD" id="cd00009">
    <property type="entry name" value="AAA"/>
    <property type="match status" value="1"/>
</dbReference>
<feature type="domain" description="AAA+ ATPase" evidence="1">
    <location>
        <begin position="38"/>
        <end position="175"/>
    </location>
</feature>
<sequence>MMHRAIVDRLQSQVMQPLKTRFVGREEVVDLIALALVAGEHLFLYGPPGTAKSALIRAFAQAVGGSYFEYLLTRFSEPNEIFGPIDLVRLRDGIVATVTQGMLPEAAFVFLDELFNANSAILNNLLTVLNERTYRRGAEQHRLPLLSLFSASNHLPEDDALNALFDRFLLRHRVEPLTRDAMPQLLMAGWELEQTKGLPAIAEPQPIESPVTVDDLRQLGQTMLRVELAPIRDSLADAIFKVRDLGVAISDRRAVKILKLVAASAVLAGRMQANPSDFWVLRYVWDRESQVAPLRSLVLEMLRQHAAQSPHEAAHPMATIPERITSEQLAQELSSLEQQLNAGKPTLTLLARLREQTTRLADRAAWLTDPAARQVVTQRMTRLLERLGT</sequence>
<dbReference type="Gene3D" id="3.40.50.300">
    <property type="entry name" value="P-loop containing nucleotide triphosphate hydrolases"/>
    <property type="match status" value="1"/>
</dbReference>
<dbReference type="KEGG" id="tim:GMBLW1_29280"/>
<evidence type="ECO:0000313" key="3">
    <source>
        <dbReference type="Proteomes" id="UP000464378"/>
    </source>
</evidence>
<organism evidence="2">
    <name type="scientific">Tuwongella immobilis</name>
    <dbReference type="NCBI Taxonomy" id="692036"/>
    <lineage>
        <taxon>Bacteria</taxon>
        <taxon>Pseudomonadati</taxon>
        <taxon>Planctomycetota</taxon>
        <taxon>Planctomycetia</taxon>
        <taxon>Gemmatales</taxon>
        <taxon>Gemmataceae</taxon>
        <taxon>Tuwongella</taxon>
    </lineage>
</organism>
<dbReference type="InterPro" id="IPR045427">
    <property type="entry name" value="MoxR"/>
</dbReference>
<dbReference type="Pfam" id="PF17868">
    <property type="entry name" value="AAA_lid_8"/>
    <property type="match status" value="1"/>
</dbReference>
<dbReference type="InterPro" id="IPR027417">
    <property type="entry name" value="P-loop_NTPase"/>
</dbReference>
<keyword evidence="3" id="KW-1185">Reference proteome</keyword>
<dbReference type="FunCoup" id="A0A6C2YJ75">
    <property type="interactions" value="179"/>
</dbReference>
<dbReference type="SMR" id="A0A6C2YJ75"/>
<dbReference type="InParanoid" id="A0A6C2YJ75"/>